<dbReference type="EMBL" id="JNUP01000047">
    <property type="protein sequence ID" value="KGE72851.1"/>
    <property type="molecule type" value="Genomic_DNA"/>
</dbReference>
<dbReference type="STRING" id="1480694.DC28_05650"/>
<evidence type="ECO:0000313" key="2">
    <source>
        <dbReference type="EMBL" id="KGE72851.1"/>
    </source>
</evidence>
<proteinExistence type="predicted"/>
<evidence type="ECO:0000256" key="1">
    <source>
        <dbReference type="SAM" id="MobiDB-lite"/>
    </source>
</evidence>
<accession>A0A098QZB8</accession>
<feature type="region of interest" description="Disordered" evidence="1">
    <location>
        <begin position="1"/>
        <end position="53"/>
    </location>
</feature>
<organism evidence="2 3">
    <name type="scientific">Spirochaeta lutea</name>
    <dbReference type="NCBI Taxonomy" id="1480694"/>
    <lineage>
        <taxon>Bacteria</taxon>
        <taxon>Pseudomonadati</taxon>
        <taxon>Spirochaetota</taxon>
        <taxon>Spirochaetia</taxon>
        <taxon>Spirochaetales</taxon>
        <taxon>Spirochaetaceae</taxon>
        <taxon>Spirochaeta</taxon>
    </lineage>
</organism>
<protein>
    <submittedName>
        <fullName evidence="2">Uncharacterized protein</fullName>
    </submittedName>
</protein>
<reference evidence="2 3" key="1">
    <citation type="submission" date="2014-05" db="EMBL/GenBank/DDBJ databases">
        <title>De novo Genome Sequence of Spirocheata sp.</title>
        <authorList>
            <person name="Shivani Y."/>
            <person name="Subhash Y."/>
            <person name="Tushar L."/>
            <person name="Sasikala C."/>
            <person name="Ramana C.V."/>
        </authorList>
    </citation>
    <scope>NUCLEOTIDE SEQUENCE [LARGE SCALE GENOMIC DNA]</scope>
    <source>
        <strain evidence="2 3">JC230</strain>
    </source>
</reference>
<evidence type="ECO:0000313" key="3">
    <source>
        <dbReference type="Proteomes" id="UP000029692"/>
    </source>
</evidence>
<gene>
    <name evidence="2" type="ORF">DC28_05650</name>
</gene>
<name>A0A098QZB8_9SPIO</name>
<dbReference type="Proteomes" id="UP000029692">
    <property type="component" value="Unassembled WGS sequence"/>
</dbReference>
<keyword evidence="3" id="KW-1185">Reference proteome</keyword>
<dbReference type="AlphaFoldDB" id="A0A098QZB8"/>
<comment type="caution">
    <text evidence="2">The sequence shown here is derived from an EMBL/GenBank/DDBJ whole genome shotgun (WGS) entry which is preliminary data.</text>
</comment>
<dbReference type="RefSeq" id="WP_156104590.1">
    <property type="nucleotide sequence ID" value="NZ_JNUP01000047.1"/>
</dbReference>
<sequence>MRDNYIHTGGGNQHSLGPAVRPGSTTRQYDPAIRPGNTTRQYDPAIRPGSTTREYDPVVLWSAFKPARDGIS</sequence>